<dbReference type="AlphaFoldDB" id="A5MZC0"/>
<dbReference type="STRING" id="431943.CKL_2204"/>
<dbReference type="PROSITE" id="PS51331">
    <property type="entry name" value="THYX"/>
    <property type="match status" value="2"/>
</dbReference>
<dbReference type="GO" id="GO:0050660">
    <property type="term" value="F:flavin adenine dinucleotide binding"/>
    <property type="evidence" value="ECO:0007669"/>
    <property type="project" value="UniProtKB-UniRule"/>
</dbReference>
<dbReference type="EC" id="2.1.1.148" evidence="1"/>
<dbReference type="PANTHER" id="PTHR34934:SF1">
    <property type="entry name" value="FLAVIN-DEPENDENT THYMIDYLATE SYNTHASE"/>
    <property type="match status" value="1"/>
</dbReference>
<dbReference type="CDD" id="cd20175">
    <property type="entry name" value="ThyX"/>
    <property type="match status" value="2"/>
</dbReference>
<evidence type="ECO:0000313" key="3">
    <source>
        <dbReference type="Proteomes" id="UP000002411"/>
    </source>
</evidence>
<keyword evidence="3" id="KW-1185">Reference proteome</keyword>
<gene>
    <name evidence="2" type="primary">thyX</name>
    <name evidence="2" type="ordered locus">CKL_2204</name>
</gene>
<reference evidence="2 3" key="1">
    <citation type="journal article" date="2008" name="Proc. Natl. Acad. Sci. U.S.A.">
        <title>The genome of Clostridium kluyveri, a strict anaerobe with unique metabolic features.</title>
        <authorList>
            <person name="Seedorf H."/>
            <person name="Fricke W.F."/>
            <person name="Veith B."/>
            <person name="Brueggemann H."/>
            <person name="Liesegang H."/>
            <person name="Strittmatter A."/>
            <person name="Miethke M."/>
            <person name="Buckel W."/>
            <person name="Hinderberger J."/>
            <person name="Li F."/>
            <person name="Hagemeier C."/>
            <person name="Thauer R.K."/>
            <person name="Gottschalk G."/>
        </authorList>
    </citation>
    <scope>NUCLEOTIDE SEQUENCE [LARGE SCALE GENOMIC DNA]</scope>
    <source>
        <strain evidence="3">ATCC 8527 / DSM 555 / NCIMB 10680</strain>
    </source>
</reference>
<dbReference type="eggNOG" id="COG1351">
    <property type="taxonomic scope" value="Bacteria"/>
</dbReference>
<evidence type="ECO:0000256" key="1">
    <source>
        <dbReference type="NCBIfam" id="TIGR02170"/>
    </source>
</evidence>
<dbReference type="KEGG" id="ckl:CKL_2204"/>
<dbReference type="NCBIfam" id="TIGR02170">
    <property type="entry name" value="thyX"/>
    <property type="match status" value="1"/>
</dbReference>
<dbReference type="RefSeq" id="WP_012102544.1">
    <property type="nucleotide sequence ID" value="NC_009706.1"/>
</dbReference>
<keyword evidence="2" id="KW-0808">Transferase</keyword>
<proteinExistence type="predicted"/>
<dbReference type="InterPro" id="IPR036098">
    <property type="entry name" value="Thymidylate_synthase_ThyX_sf"/>
</dbReference>
<evidence type="ECO:0000313" key="2">
    <source>
        <dbReference type="EMBL" id="EDK34216.1"/>
    </source>
</evidence>
<dbReference type="Proteomes" id="UP000002411">
    <property type="component" value="Chromosome"/>
</dbReference>
<organism evidence="2 3">
    <name type="scientific">Clostridium kluyveri (strain ATCC 8527 / DSM 555 / NBRC 12016 / NCIMB 10680 / K1)</name>
    <dbReference type="NCBI Taxonomy" id="431943"/>
    <lineage>
        <taxon>Bacteria</taxon>
        <taxon>Bacillati</taxon>
        <taxon>Bacillota</taxon>
        <taxon>Clostridia</taxon>
        <taxon>Eubacteriales</taxon>
        <taxon>Clostridiaceae</taxon>
        <taxon>Clostridium</taxon>
    </lineage>
</organism>
<dbReference type="GO" id="GO:0070402">
    <property type="term" value="F:NADPH binding"/>
    <property type="evidence" value="ECO:0007669"/>
    <property type="project" value="TreeGrafter"/>
</dbReference>
<dbReference type="Pfam" id="PF02511">
    <property type="entry name" value="Thy1"/>
    <property type="match status" value="2"/>
</dbReference>
<name>A5MZC0_CLOK5</name>
<dbReference type="InterPro" id="IPR003669">
    <property type="entry name" value="Thymidylate_synthase_ThyX"/>
</dbReference>
<dbReference type="GO" id="GO:0032259">
    <property type="term" value="P:methylation"/>
    <property type="evidence" value="ECO:0007669"/>
    <property type="project" value="UniProtKB-KW"/>
</dbReference>
<dbReference type="SUPFAM" id="SSF69796">
    <property type="entry name" value="Thymidylate synthase-complementing protein Thy1"/>
    <property type="match status" value="2"/>
</dbReference>
<protein>
    <recommendedName>
        <fullName evidence="1">FAD-dependent thymidylate synthase</fullName>
        <ecNumber evidence="1">2.1.1.148</ecNumber>
    </recommendedName>
</protein>
<dbReference type="HOGENOM" id="CLU_559768_0_0_9"/>
<keyword evidence="2" id="KW-0489">Methyltransferase</keyword>
<dbReference type="GO" id="GO:0004799">
    <property type="term" value="F:thymidylate synthase activity"/>
    <property type="evidence" value="ECO:0007669"/>
    <property type="project" value="TreeGrafter"/>
</dbReference>
<dbReference type="EMBL" id="CP000673">
    <property type="protein sequence ID" value="EDK34216.1"/>
    <property type="molecule type" value="Genomic_DNA"/>
</dbReference>
<dbReference type="GO" id="GO:0006231">
    <property type="term" value="P:dTMP biosynthetic process"/>
    <property type="evidence" value="ECO:0007669"/>
    <property type="project" value="UniProtKB-UniRule"/>
</dbReference>
<dbReference type="PANTHER" id="PTHR34934">
    <property type="entry name" value="FLAVIN-DEPENDENT THYMIDYLATE SYNTHASE"/>
    <property type="match status" value="1"/>
</dbReference>
<accession>A5MZC0</accession>
<dbReference type="Gene3D" id="3.30.1360.170">
    <property type="match status" value="2"/>
</dbReference>
<dbReference type="GO" id="GO:0050797">
    <property type="term" value="F:thymidylate synthase (FAD) activity"/>
    <property type="evidence" value="ECO:0007669"/>
    <property type="project" value="UniProtKB-UniRule"/>
</dbReference>
<sequence length="467" mass="54248">MSYISRANIISYNNENERVCASAARISTTSGNSMDIFEKSIHIDKDRKLIKNVINSGHKSIIEHAVFTIAFCNVSAVVEQFFIEFRLASFTVKSRRYVDFSNMGYYIPEYLTEKTREIYKNYVNYLFSEYNYFVTQGIPKEDARFVLPYCFFSNFYCTVNARELIHILQEILFGRGKNINELKSIAHQIIEQLNERFPSVSEEIFKDFSFCAEYSHRQKQSENLKEQGLPQIVNGSTELIQMSTENALKSMIGAYTLTHNLNISLTGDYNTNRGEYDVILENILRSSRPRELEQISCSFIIHNLSLSGITHIVRHRMQSIIIPSLMYVNSNRYIVPKTICGNESLLLRYKEAFNKTSKIKKQLNNLGLNKEEQIYLCLSGNTLDVMTTMNARELMLFFKLRCCNRAQWEIRNIAREMLKTLRNEMPCLFNKMGPSCVVDNKCPEGRLTCGRMEEIIQEFNSILSREK</sequence>